<dbReference type="InterPro" id="IPR019734">
    <property type="entry name" value="TPR_rpt"/>
</dbReference>
<dbReference type="InterPro" id="IPR013105">
    <property type="entry name" value="TPR_2"/>
</dbReference>
<dbReference type="AlphaFoldDB" id="A0A8S1V5U0"/>
<dbReference type="Pfam" id="PF07719">
    <property type="entry name" value="TPR_2"/>
    <property type="match status" value="1"/>
</dbReference>
<feature type="repeat" description="TPR" evidence="3">
    <location>
        <begin position="521"/>
        <end position="554"/>
    </location>
</feature>
<gene>
    <name evidence="4" type="ORF">POCTA_138.1.T0590147</name>
</gene>
<dbReference type="PROSITE" id="PS50293">
    <property type="entry name" value="TPR_REGION"/>
    <property type="match status" value="3"/>
</dbReference>
<dbReference type="Pfam" id="PF13431">
    <property type="entry name" value="TPR_17"/>
    <property type="match status" value="1"/>
</dbReference>
<dbReference type="EMBL" id="CAJJDP010000058">
    <property type="protein sequence ID" value="CAD8171997.1"/>
    <property type="molecule type" value="Genomic_DNA"/>
</dbReference>
<evidence type="ECO:0008006" key="6">
    <source>
        <dbReference type="Google" id="ProtNLM"/>
    </source>
</evidence>
<sequence>MKAQTQITQAQLEQAEQYFQLAQDFKSKNYLQEALQEIDKSLKLQQNNVNAYLLRGEIWSELENTPMALQDCDLALKIDSKSANAYYLRSTIQWKNKCLYPALDDINQAISLNPNFEIAYSRKGTILWELGLKLEAFTCFLKATQQVNSINNRFASQRTISKQQDDELYQINKVIEQNPNDSQAYFNRAKIFLLQNRVQEALADYAVIKQINPYFVQPYIKRAKILIDLNQIEEALQEIRKPLIHEQNNAEIHFIEGNCHLKIGNLDKALHAYDRAIALCPKDEQYLNQRSELYFRLERFEEAIRDLNKTISINANSQFAYYNRAQSYLKIGQKDQAKKDLEKHIEINPNHPDAYYQLGVILTMLGNINQAFFQYCKAISLNPNFQKAYANRASLATSLGLKQQAFDDLNKAIELDPNCSNSYFNRGTLFVNLGNFELALKDLNQAIKIDPSYQDALNNRGLVYNHLGQKKDALKDFQQIISLNPKNGAVLNNIGTLKFYQGDIQDSLKYFLDASQFCQNPVILVNIGNIYFEDRKYQQARNYFLQAKQLLESQGNNSKNCWNLSPANIFVLYEKVSLLLLIEEQMGSLRSQITQKQQFLKFNAQQPQLPSVDELEKQIFKDPKGQSIIQPITNNQDTFQIQNEILQLKQKTEYLQGVFEKINLSDAFKIQKEIEILKRPENSHKFLYFRSLVWYLSTYLKSIQQISTGFYEIKEGAYKQSRFENFIYYFKEMIKFIPSFMKYISLPSTVFDCINQALGIVMKKTLEIRFNNRIIRITNILQRSTIGSLSIQQQIQLAALELSQEIKPEQQKIEQSTFQNFVDKIANLSRQQEEFSQDIYWKKGINDSLTILSYMSSQVIPNTIENYNQTLSQIIIDAIRNNQPQQLQSN</sequence>
<keyword evidence="2 3" id="KW-0802">TPR repeat</keyword>
<dbReference type="Proteomes" id="UP000683925">
    <property type="component" value="Unassembled WGS sequence"/>
</dbReference>
<feature type="repeat" description="TPR" evidence="3">
    <location>
        <begin position="386"/>
        <end position="419"/>
    </location>
</feature>
<keyword evidence="1" id="KW-0677">Repeat</keyword>
<dbReference type="OMA" id="NINQAFF"/>
<dbReference type="OrthoDB" id="19588at2759"/>
<dbReference type="PANTHER" id="PTHR44858">
    <property type="entry name" value="TETRATRICOPEPTIDE REPEAT PROTEIN 6"/>
    <property type="match status" value="1"/>
</dbReference>
<organism evidence="4 5">
    <name type="scientific">Paramecium octaurelia</name>
    <dbReference type="NCBI Taxonomy" id="43137"/>
    <lineage>
        <taxon>Eukaryota</taxon>
        <taxon>Sar</taxon>
        <taxon>Alveolata</taxon>
        <taxon>Ciliophora</taxon>
        <taxon>Intramacronucleata</taxon>
        <taxon>Oligohymenophorea</taxon>
        <taxon>Peniculida</taxon>
        <taxon>Parameciidae</taxon>
        <taxon>Paramecium</taxon>
    </lineage>
</organism>
<protein>
    <recommendedName>
        <fullName evidence="6">Tetratricopeptide repeat protein</fullName>
    </recommendedName>
</protein>
<evidence type="ECO:0000313" key="4">
    <source>
        <dbReference type="EMBL" id="CAD8171997.1"/>
    </source>
</evidence>
<dbReference type="Pfam" id="PF00515">
    <property type="entry name" value="TPR_1"/>
    <property type="match status" value="1"/>
</dbReference>
<dbReference type="PANTHER" id="PTHR44858:SF1">
    <property type="entry name" value="UDP-N-ACETYLGLUCOSAMINE--PEPTIDE N-ACETYLGLUCOSAMINYLTRANSFERASE SPINDLY-RELATED"/>
    <property type="match status" value="1"/>
</dbReference>
<proteinExistence type="predicted"/>
<feature type="repeat" description="TPR" evidence="3">
    <location>
        <begin position="284"/>
        <end position="317"/>
    </location>
</feature>
<evidence type="ECO:0000313" key="5">
    <source>
        <dbReference type="Proteomes" id="UP000683925"/>
    </source>
</evidence>
<feature type="repeat" description="TPR" evidence="3">
    <location>
        <begin position="318"/>
        <end position="351"/>
    </location>
</feature>
<feature type="repeat" description="TPR" evidence="3">
    <location>
        <begin position="454"/>
        <end position="487"/>
    </location>
</feature>
<dbReference type="PROSITE" id="PS50005">
    <property type="entry name" value="TPR"/>
    <property type="match status" value="9"/>
</dbReference>
<evidence type="ECO:0000256" key="1">
    <source>
        <dbReference type="ARBA" id="ARBA00022737"/>
    </source>
</evidence>
<feature type="repeat" description="TPR" evidence="3">
    <location>
        <begin position="420"/>
        <end position="453"/>
    </location>
</feature>
<comment type="caution">
    <text evidence="4">The sequence shown here is derived from an EMBL/GenBank/DDBJ whole genome shotgun (WGS) entry which is preliminary data.</text>
</comment>
<feature type="repeat" description="TPR" evidence="3">
    <location>
        <begin position="250"/>
        <end position="283"/>
    </location>
</feature>
<evidence type="ECO:0000256" key="3">
    <source>
        <dbReference type="PROSITE-ProRule" id="PRU00339"/>
    </source>
</evidence>
<accession>A0A8S1V5U0</accession>
<feature type="repeat" description="TPR" evidence="3">
    <location>
        <begin position="15"/>
        <end position="48"/>
    </location>
</feature>
<feature type="repeat" description="TPR" evidence="3">
    <location>
        <begin position="352"/>
        <end position="385"/>
    </location>
</feature>
<dbReference type="SMART" id="SM00028">
    <property type="entry name" value="TPR"/>
    <property type="match status" value="15"/>
</dbReference>
<dbReference type="Pfam" id="PF13181">
    <property type="entry name" value="TPR_8"/>
    <property type="match status" value="4"/>
</dbReference>
<evidence type="ECO:0000256" key="2">
    <source>
        <dbReference type="ARBA" id="ARBA00022803"/>
    </source>
</evidence>
<dbReference type="Pfam" id="PF13414">
    <property type="entry name" value="TPR_11"/>
    <property type="match status" value="1"/>
</dbReference>
<keyword evidence="5" id="KW-1185">Reference proteome</keyword>
<name>A0A8S1V5U0_PAROT</name>
<dbReference type="InterPro" id="IPR050498">
    <property type="entry name" value="Ycf3"/>
</dbReference>
<reference evidence="4" key="1">
    <citation type="submission" date="2021-01" db="EMBL/GenBank/DDBJ databases">
        <authorList>
            <consortium name="Genoscope - CEA"/>
            <person name="William W."/>
        </authorList>
    </citation>
    <scope>NUCLEOTIDE SEQUENCE</scope>
</reference>